<dbReference type="PROSITE" id="PS51406">
    <property type="entry name" value="FIBRINOGEN_C_2"/>
    <property type="match status" value="1"/>
</dbReference>
<dbReference type="GO" id="GO:0005615">
    <property type="term" value="C:extracellular space"/>
    <property type="evidence" value="ECO:0007669"/>
    <property type="project" value="TreeGrafter"/>
</dbReference>
<dbReference type="PANTHER" id="PTHR19143:SF458">
    <property type="entry name" value="FIBRINOGEN C-TERMINAL DOMAIN-CONTAINING PROTEIN-RELATED"/>
    <property type="match status" value="1"/>
</dbReference>
<evidence type="ECO:0000259" key="2">
    <source>
        <dbReference type="PROSITE" id="PS51406"/>
    </source>
</evidence>
<dbReference type="KEGG" id="dwi:6639932"/>
<dbReference type="OMA" id="IRPKCRT"/>
<keyword evidence="4" id="KW-1185">Reference proteome</keyword>
<dbReference type="HOGENOM" id="CLU_038628_6_0_1"/>
<keyword evidence="1" id="KW-1015">Disulfide bond</keyword>
<organism evidence="4">
    <name type="scientific">Drosophila willistoni</name>
    <name type="common">Fruit fly</name>
    <dbReference type="NCBI Taxonomy" id="7260"/>
    <lineage>
        <taxon>Eukaryota</taxon>
        <taxon>Metazoa</taxon>
        <taxon>Ecdysozoa</taxon>
        <taxon>Arthropoda</taxon>
        <taxon>Hexapoda</taxon>
        <taxon>Insecta</taxon>
        <taxon>Pterygota</taxon>
        <taxon>Neoptera</taxon>
        <taxon>Endopterygota</taxon>
        <taxon>Diptera</taxon>
        <taxon>Brachycera</taxon>
        <taxon>Muscomorpha</taxon>
        <taxon>Ephydroidea</taxon>
        <taxon>Drosophilidae</taxon>
        <taxon>Drosophila</taxon>
        <taxon>Sophophora</taxon>
    </lineage>
</organism>
<dbReference type="EMBL" id="CH963849">
    <property type="protein sequence ID" value="EDW74435.1"/>
    <property type="molecule type" value="Genomic_DNA"/>
</dbReference>
<dbReference type="FunCoup" id="B4MQP6">
    <property type="interactions" value="24"/>
</dbReference>
<dbReference type="AlphaFoldDB" id="B4MQP6"/>
<dbReference type="CDD" id="cd00087">
    <property type="entry name" value="FReD"/>
    <property type="match status" value="1"/>
</dbReference>
<dbReference type="InterPro" id="IPR020837">
    <property type="entry name" value="Fibrinogen_CS"/>
</dbReference>
<feature type="domain" description="Fibrinogen C-terminal" evidence="2">
    <location>
        <begin position="1"/>
        <end position="215"/>
    </location>
</feature>
<accession>B4MQP6</accession>
<dbReference type="eggNOG" id="KOG2579">
    <property type="taxonomic scope" value="Eukaryota"/>
</dbReference>
<name>B4MQP6_DROWI</name>
<dbReference type="SMR" id="B4MQP6"/>
<dbReference type="OrthoDB" id="6145874at2759"/>
<sequence length="223" mass="25858">MPSSCLSAPMNTTGMHVIKVPGQKPFKVLCDSSLAGLGWIVIQKRTNGSLNFFRNWQEYREGFGNLNGEFFLGLENIRAITALEPYELYIHLEDFNKTVRHARYDEFAIDNEVGSYALNVLGRYTGTAGDSLRSHYRMKFSTYDRDNDHEFNRNCAFSYVGAWWYNACLDSNLNGQYIDGGKYEEKMFARGMCWRSWHGHNYGYKITQIMIRPKCRKIGPHNR</sequence>
<dbReference type="PANTHER" id="PTHR19143">
    <property type="entry name" value="FIBRINOGEN/TENASCIN/ANGIOPOEITIN"/>
    <property type="match status" value="1"/>
</dbReference>
<evidence type="ECO:0000313" key="3">
    <source>
        <dbReference type="EMBL" id="EDW74435.1"/>
    </source>
</evidence>
<dbReference type="InParanoid" id="B4MQP6"/>
<proteinExistence type="predicted"/>
<dbReference type="SMART" id="SM00186">
    <property type="entry name" value="FBG"/>
    <property type="match status" value="1"/>
</dbReference>
<dbReference type="InterPro" id="IPR050373">
    <property type="entry name" value="Fibrinogen_C-term_domain"/>
</dbReference>
<dbReference type="InterPro" id="IPR014716">
    <property type="entry name" value="Fibrinogen_a/b/g_C_1"/>
</dbReference>
<dbReference type="SUPFAM" id="SSF56496">
    <property type="entry name" value="Fibrinogen C-terminal domain-like"/>
    <property type="match status" value="1"/>
</dbReference>
<dbReference type="Gene3D" id="3.90.215.10">
    <property type="entry name" value="Gamma Fibrinogen, chain A, domain 1"/>
    <property type="match status" value="1"/>
</dbReference>
<dbReference type="InterPro" id="IPR036056">
    <property type="entry name" value="Fibrinogen-like_C"/>
</dbReference>
<dbReference type="PROSITE" id="PS00514">
    <property type="entry name" value="FIBRINOGEN_C_1"/>
    <property type="match status" value="1"/>
</dbReference>
<protein>
    <submittedName>
        <fullName evidence="3">GK19386</fullName>
    </submittedName>
</protein>
<dbReference type="PhylomeDB" id="B4MQP6"/>
<evidence type="ECO:0000313" key="4">
    <source>
        <dbReference type="Proteomes" id="UP000007798"/>
    </source>
</evidence>
<dbReference type="STRING" id="7260.B4MQP6"/>
<dbReference type="Pfam" id="PF00147">
    <property type="entry name" value="Fibrinogen_C"/>
    <property type="match status" value="1"/>
</dbReference>
<evidence type="ECO:0000256" key="1">
    <source>
        <dbReference type="ARBA" id="ARBA00023157"/>
    </source>
</evidence>
<reference evidence="3 4" key="1">
    <citation type="journal article" date="2007" name="Nature">
        <title>Evolution of genes and genomes on the Drosophila phylogeny.</title>
        <authorList>
            <consortium name="Drosophila 12 Genomes Consortium"/>
            <person name="Clark A.G."/>
            <person name="Eisen M.B."/>
            <person name="Smith D.R."/>
            <person name="Bergman C.M."/>
            <person name="Oliver B."/>
            <person name="Markow T.A."/>
            <person name="Kaufman T.C."/>
            <person name="Kellis M."/>
            <person name="Gelbart W."/>
            <person name="Iyer V.N."/>
            <person name="Pollard D.A."/>
            <person name="Sackton T.B."/>
            <person name="Larracuente A.M."/>
            <person name="Singh N.D."/>
            <person name="Abad J.P."/>
            <person name="Abt D.N."/>
            <person name="Adryan B."/>
            <person name="Aguade M."/>
            <person name="Akashi H."/>
            <person name="Anderson W.W."/>
            <person name="Aquadro C.F."/>
            <person name="Ardell D.H."/>
            <person name="Arguello R."/>
            <person name="Artieri C.G."/>
            <person name="Barbash D.A."/>
            <person name="Barker D."/>
            <person name="Barsanti P."/>
            <person name="Batterham P."/>
            <person name="Batzoglou S."/>
            <person name="Begun D."/>
            <person name="Bhutkar A."/>
            <person name="Blanco E."/>
            <person name="Bosak S.A."/>
            <person name="Bradley R.K."/>
            <person name="Brand A.D."/>
            <person name="Brent M.R."/>
            <person name="Brooks A.N."/>
            <person name="Brown R.H."/>
            <person name="Butlin R.K."/>
            <person name="Caggese C."/>
            <person name="Calvi B.R."/>
            <person name="Bernardo de Carvalho A."/>
            <person name="Caspi A."/>
            <person name="Castrezana S."/>
            <person name="Celniker S.E."/>
            <person name="Chang J.L."/>
            <person name="Chapple C."/>
            <person name="Chatterji S."/>
            <person name="Chinwalla A."/>
            <person name="Civetta A."/>
            <person name="Clifton S.W."/>
            <person name="Comeron J.M."/>
            <person name="Costello J.C."/>
            <person name="Coyne J.A."/>
            <person name="Daub J."/>
            <person name="David R.G."/>
            <person name="Delcher A.L."/>
            <person name="Delehaunty K."/>
            <person name="Do C.B."/>
            <person name="Ebling H."/>
            <person name="Edwards K."/>
            <person name="Eickbush T."/>
            <person name="Evans J.D."/>
            <person name="Filipski A."/>
            <person name="Findeiss S."/>
            <person name="Freyhult E."/>
            <person name="Fulton L."/>
            <person name="Fulton R."/>
            <person name="Garcia A.C."/>
            <person name="Gardiner A."/>
            <person name="Garfield D.A."/>
            <person name="Garvin B.E."/>
            <person name="Gibson G."/>
            <person name="Gilbert D."/>
            <person name="Gnerre S."/>
            <person name="Godfrey J."/>
            <person name="Good R."/>
            <person name="Gotea V."/>
            <person name="Gravely B."/>
            <person name="Greenberg A.J."/>
            <person name="Griffiths-Jones S."/>
            <person name="Gross S."/>
            <person name="Guigo R."/>
            <person name="Gustafson E.A."/>
            <person name="Haerty W."/>
            <person name="Hahn M.W."/>
            <person name="Halligan D.L."/>
            <person name="Halpern A.L."/>
            <person name="Halter G.M."/>
            <person name="Han M.V."/>
            <person name="Heger A."/>
            <person name="Hillier L."/>
            <person name="Hinrichs A.S."/>
            <person name="Holmes I."/>
            <person name="Hoskins R.A."/>
            <person name="Hubisz M.J."/>
            <person name="Hultmark D."/>
            <person name="Huntley M.A."/>
            <person name="Jaffe D.B."/>
            <person name="Jagadeeshan S."/>
            <person name="Jeck W.R."/>
            <person name="Johnson J."/>
            <person name="Jones C.D."/>
            <person name="Jordan W.C."/>
            <person name="Karpen G.H."/>
            <person name="Kataoka E."/>
            <person name="Keightley P.D."/>
            <person name="Kheradpour P."/>
            <person name="Kirkness E.F."/>
            <person name="Koerich L.B."/>
            <person name="Kristiansen K."/>
            <person name="Kudrna D."/>
            <person name="Kulathinal R.J."/>
            <person name="Kumar S."/>
            <person name="Kwok R."/>
            <person name="Lander E."/>
            <person name="Langley C.H."/>
            <person name="Lapoint R."/>
            <person name="Lazzaro B.P."/>
            <person name="Lee S.J."/>
            <person name="Levesque L."/>
            <person name="Li R."/>
            <person name="Lin C.F."/>
            <person name="Lin M.F."/>
            <person name="Lindblad-Toh K."/>
            <person name="Llopart A."/>
            <person name="Long M."/>
            <person name="Low L."/>
            <person name="Lozovsky E."/>
            <person name="Lu J."/>
            <person name="Luo M."/>
            <person name="Machado C.A."/>
            <person name="Makalowski W."/>
            <person name="Marzo M."/>
            <person name="Matsuda M."/>
            <person name="Matzkin L."/>
            <person name="McAllister B."/>
            <person name="McBride C.S."/>
            <person name="McKernan B."/>
            <person name="McKernan K."/>
            <person name="Mendez-Lago M."/>
            <person name="Minx P."/>
            <person name="Mollenhauer M.U."/>
            <person name="Montooth K."/>
            <person name="Mount S.M."/>
            <person name="Mu X."/>
            <person name="Myers E."/>
            <person name="Negre B."/>
            <person name="Newfeld S."/>
            <person name="Nielsen R."/>
            <person name="Noor M.A."/>
            <person name="O'Grady P."/>
            <person name="Pachter L."/>
            <person name="Papaceit M."/>
            <person name="Parisi M.J."/>
            <person name="Parisi M."/>
            <person name="Parts L."/>
            <person name="Pedersen J.S."/>
            <person name="Pesole G."/>
            <person name="Phillippy A.M."/>
            <person name="Ponting C.P."/>
            <person name="Pop M."/>
            <person name="Porcelli D."/>
            <person name="Powell J.R."/>
            <person name="Prohaska S."/>
            <person name="Pruitt K."/>
            <person name="Puig M."/>
            <person name="Quesneville H."/>
            <person name="Ram K.R."/>
            <person name="Rand D."/>
            <person name="Rasmussen M.D."/>
            <person name="Reed L.K."/>
            <person name="Reenan R."/>
            <person name="Reily A."/>
            <person name="Remington K.A."/>
            <person name="Rieger T.T."/>
            <person name="Ritchie M.G."/>
            <person name="Robin C."/>
            <person name="Rogers Y.H."/>
            <person name="Rohde C."/>
            <person name="Rozas J."/>
            <person name="Rubenfield M.J."/>
            <person name="Ruiz A."/>
            <person name="Russo S."/>
            <person name="Salzberg S.L."/>
            <person name="Sanchez-Gracia A."/>
            <person name="Saranga D.J."/>
            <person name="Sato H."/>
            <person name="Schaeffer S.W."/>
            <person name="Schatz M.C."/>
            <person name="Schlenke T."/>
            <person name="Schwartz R."/>
            <person name="Segarra C."/>
            <person name="Singh R.S."/>
            <person name="Sirot L."/>
            <person name="Sirota M."/>
            <person name="Sisneros N.B."/>
            <person name="Smith C.D."/>
            <person name="Smith T.F."/>
            <person name="Spieth J."/>
            <person name="Stage D.E."/>
            <person name="Stark A."/>
            <person name="Stephan W."/>
            <person name="Strausberg R.L."/>
            <person name="Strempel S."/>
            <person name="Sturgill D."/>
            <person name="Sutton G."/>
            <person name="Sutton G.G."/>
            <person name="Tao W."/>
            <person name="Teichmann S."/>
            <person name="Tobari Y.N."/>
            <person name="Tomimura Y."/>
            <person name="Tsolas J.M."/>
            <person name="Valente V.L."/>
            <person name="Venter E."/>
            <person name="Venter J.C."/>
            <person name="Vicario S."/>
            <person name="Vieira F.G."/>
            <person name="Vilella A.J."/>
            <person name="Villasante A."/>
            <person name="Walenz B."/>
            <person name="Wang J."/>
            <person name="Wasserman M."/>
            <person name="Watts T."/>
            <person name="Wilson D."/>
            <person name="Wilson R.K."/>
            <person name="Wing R.A."/>
            <person name="Wolfner M.F."/>
            <person name="Wong A."/>
            <person name="Wong G.K."/>
            <person name="Wu C.I."/>
            <person name="Wu G."/>
            <person name="Yamamoto D."/>
            <person name="Yang H.P."/>
            <person name="Yang S.P."/>
            <person name="Yorke J.A."/>
            <person name="Yoshida K."/>
            <person name="Zdobnov E."/>
            <person name="Zhang P."/>
            <person name="Zhang Y."/>
            <person name="Zimin A.V."/>
            <person name="Baldwin J."/>
            <person name="Abdouelleil A."/>
            <person name="Abdulkadir J."/>
            <person name="Abebe A."/>
            <person name="Abera B."/>
            <person name="Abreu J."/>
            <person name="Acer S.C."/>
            <person name="Aftuck L."/>
            <person name="Alexander A."/>
            <person name="An P."/>
            <person name="Anderson E."/>
            <person name="Anderson S."/>
            <person name="Arachi H."/>
            <person name="Azer M."/>
            <person name="Bachantsang P."/>
            <person name="Barry A."/>
            <person name="Bayul T."/>
            <person name="Berlin A."/>
            <person name="Bessette D."/>
            <person name="Bloom T."/>
            <person name="Blye J."/>
            <person name="Boguslavskiy L."/>
            <person name="Bonnet C."/>
            <person name="Boukhgalter B."/>
            <person name="Bourzgui I."/>
            <person name="Brown A."/>
            <person name="Cahill P."/>
            <person name="Channer S."/>
            <person name="Cheshatsang Y."/>
            <person name="Chuda L."/>
            <person name="Citroen M."/>
            <person name="Collymore A."/>
            <person name="Cooke P."/>
            <person name="Costello M."/>
            <person name="D'Aco K."/>
            <person name="Daza R."/>
            <person name="De Haan G."/>
            <person name="DeGray S."/>
            <person name="DeMaso C."/>
            <person name="Dhargay N."/>
            <person name="Dooley K."/>
            <person name="Dooley E."/>
            <person name="Doricent M."/>
            <person name="Dorje P."/>
            <person name="Dorjee K."/>
            <person name="Dupes A."/>
            <person name="Elong R."/>
            <person name="Falk J."/>
            <person name="Farina A."/>
            <person name="Faro S."/>
            <person name="Ferguson D."/>
            <person name="Fisher S."/>
            <person name="Foley C.D."/>
            <person name="Franke A."/>
            <person name="Friedrich D."/>
            <person name="Gadbois L."/>
            <person name="Gearin G."/>
            <person name="Gearin C.R."/>
            <person name="Giannoukos G."/>
            <person name="Goode T."/>
            <person name="Graham J."/>
            <person name="Grandbois E."/>
            <person name="Grewal S."/>
            <person name="Gyaltsen K."/>
            <person name="Hafez N."/>
            <person name="Hagos B."/>
            <person name="Hall J."/>
            <person name="Henson C."/>
            <person name="Hollinger A."/>
            <person name="Honan T."/>
            <person name="Huard M.D."/>
            <person name="Hughes L."/>
            <person name="Hurhula B."/>
            <person name="Husby M.E."/>
            <person name="Kamat A."/>
            <person name="Kanga B."/>
            <person name="Kashin S."/>
            <person name="Khazanovich D."/>
            <person name="Kisner P."/>
            <person name="Lance K."/>
            <person name="Lara M."/>
            <person name="Lee W."/>
            <person name="Lennon N."/>
            <person name="Letendre F."/>
            <person name="LeVine R."/>
            <person name="Lipovsky A."/>
            <person name="Liu X."/>
            <person name="Liu J."/>
            <person name="Liu S."/>
            <person name="Lokyitsang T."/>
            <person name="Lokyitsang Y."/>
            <person name="Lubonja R."/>
            <person name="Lui A."/>
            <person name="MacDonald P."/>
            <person name="Magnisalis V."/>
            <person name="Maru K."/>
            <person name="Matthews C."/>
            <person name="McCusker W."/>
            <person name="McDonough S."/>
            <person name="Mehta T."/>
            <person name="Meldrim J."/>
            <person name="Meneus L."/>
            <person name="Mihai O."/>
            <person name="Mihalev A."/>
            <person name="Mihova T."/>
            <person name="Mittelman R."/>
            <person name="Mlenga V."/>
            <person name="Montmayeur A."/>
            <person name="Mulrain L."/>
            <person name="Navidi A."/>
            <person name="Naylor J."/>
            <person name="Negash T."/>
            <person name="Nguyen T."/>
            <person name="Nguyen N."/>
            <person name="Nicol R."/>
            <person name="Norbu C."/>
            <person name="Norbu N."/>
            <person name="Novod N."/>
            <person name="O'Neill B."/>
            <person name="Osman S."/>
            <person name="Markiewicz E."/>
            <person name="Oyono O.L."/>
            <person name="Patti C."/>
            <person name="Phunkhang P."/>
            <person name="Pierre F."/>
            <person name="Priest M."/>
            <person name="Raghuraman S."/>
            <person name="Rege F."/>
            <person name="Reyes R."/>
            <person name="Rise C."/>
            <person name="Rogov P."/>
            <person name="Ross K."/>
            <person name="Ryan E."/>
            <person name="Settipalli S."/>
            <person name="Shea T."/>
            <person name="Sherpa N."/>
            <person name="Shi L."/>
            <person name="Shih D."/>
            <person name="Sparrow T."/>
            <person name="Spaulding J."/>
            <person name="Stalker J."/>
            <person name="Stange-Thomann N."/>
            <person name="Stavropoulos S."/>
            <person name="Stone C."/>
            <person name="Strader C."/>
            <person name="Tesfaye S."/>
            <person name="Thomson T."/>
            <person name="Thoulutsang Y."/>
            <person name="Thoulutsang D."/>
            <person name="Topham K."/>
            <person name="Topping I."/>
            <person name="Tsamla T."/>
            <person name="Vassiliev H."/>
            <person name="Vo A."/>
            <person name="Wangchuk T."/>
            <person name="Wangdi T."/>
            <person name="Weiand M."/>
            <person name="Wilkinson J."/>
            <person name="Wilson A."/>
            <person name="Yadav S."/>
            <person name="Young G."/>
            <person name="Yu Q."/>
            <person name="Zembek L."/>
            <person name="Zhong D."/>
            <person name="Zimmer A."/>
            <person name="Zwirko Z."/>
            <person name="Jaffe D.B."/>
            <person name="Alvarez P."/>
            <person name="Brockman W."/>
            <person name="Butler J."/>
            <person name="Chin C."/>
            <person name="Gnerre S."/>
            <person name="Grabherr M."/>
            <person name="Kleber M."/>
            <person name="Mauceli E."/>
            <person name="MacCallum I."/>
        </authorList>
    </citation>
    <scope>NUCLEOTIDE SEQUENCE [LARGE SCALE GENOMIC DNA]</scope>
    <source>
        <strain evidence="4">Tucson 14030-0811.24</strain>
    </source>
</reference>
<dbReference type="InterPro" id="IPR002181">
    <property type="entry name" value="Fibrinogen_a/b/g_C_dom"/>
</dbReference>
<gene>
    <name evidence="3" type="primary">Dwil\GK19386</name>
    <name evidence="3" type="ORF">Dwil_GK19386</name>
</gene>
<dbReference type="Proteomes" id="UP000007798">
    <property type="component" value="Unassembled WGS sequence"/>
</dbReference>